<feature type="compositionally biased region" description="Basic and acidic residues" evidence="1">
    <location>
        <begin position="1185"/>
        <end position="1224"/>
    </location>
</feature>
<feature type="compositionally biased region" description="Polar residues" evidence="1">
    <location>
        <begin position="1143"/>
        <end position="1153"/>
    </location>
</feature>
<evidence type="ECO:0000256" key="1">
    <source>
        <dbReference type="SAM" id="MobiDB-lite"/>
    </source>
</evidence>
<sequence length="1701" mass="192306">MESSGSELSSDSSDASVADSAPANSHPAQTPAGAGSAVPGKMEPTTVFDDDSDSDVSMSADTDEEDEQDDNPSPVPLNAEQAAPAPAIDPAPEASKKRKYSNSTQETPNGHHSNGVIGDIRKRLKPDEASQGFRNPEGHLPQDRSLLPAKIWHQIFTFCPPKALSSLLQVNKSFNAYLNPSSERNSVEFLSGSIAKVLQPDTIWRASRLHFRHGMPGPLSGKSELDMWKLACGSSCQFCNKKQPGPAIPGDLWHPGPGENGNVPIWSFGIRTCGSCLEQKSTKEIDLLLSSSIPSPLMAALPFVFLTNELHVLPPSTLQSGHHPPTIQITKRFYNSQIEEIKKEFDNVKALGSATAEEWLKGLDERGKEKRNDAARWERWDLVGGVANMRKVYHETPKPEGQNGGVLSIKAKTGSPAINGINPVFPFQPPSLVQQSRQYPGFQAPQSTQPIHTIFPTNPPARFDSPAQNGFAAYPPPRSYPQLRHERTKEEVAQLKAARRAEIERRCMLLEPPLTAGVLAHMSSFQAAIQIIQPLNDGAWEVLKPRLLSQREEAEQRENDRLAQTRVVQERFDERRYQDVMIKPEAKDLVDREWDDIQAPLRARIGGYSDEIIRDGWNGGDKVNYENSPKFAADVLIYVRKRFYAEIAKDEAAVRATGREPEMDPPNGPYLRRLVLENMKWVFDTKVKPHTEQHRKELFLCNSCESNPKFYGFEGVIQHYAAKHTSALSMGSIVVHWKSEWPEFPPFNPDPMAVINGSYYSAAPSASVPYASSGPVSQQNYGYGGYQPASVSVPMQAPIQHSIQPMPVSNPHVYQESPGPYFGHPQFGDQYSGHQNGPYPPPQPYQDPSQGYQNPPYSMAPQPNNSMGYADTPHDYSQGYGGAYPPSSQGMYSSNQGPYPTSAPELPVHQQAYDLQSNQYGPSYNQQSSYPTNGFVPKPPRTEEYKAQLKVIAKRAYEVWTTINPVKEIPQSIKVYTIIYHFLQRSRATFPEDPSLEMVIDGLGHDKEMRAARNINGLLCKACALGLAGALPASQKKHMSFPQLLTHFKKLHGNSSQGVDYIPDWTRDIIELPSISKLTSLIKSSDQRVNLVKEALPEIFEPPAPLEREVQNEPRRDFELADQSLHGELAPSQDNHDKYYTISGGNRSSTSGNAPHDSGEYDPRNPQELPLETLPSYKSARRISYSREYDVPDDRTYRYPRTDDDHRQPLYQDRPGRAYVDHRPVSPPSQIRPSGDYERVVIRDEAPVYVDRRPRYRDVGGEIEYRVRRDPPPLRYDDRKPASSGGVYQLVNSESYQSGREEYQPHVARETDIREGRSYPQEDAAAQQNRIFEVVAQISQQAQQARERLPPKEEHTEIGSEDGEVRADTGLQPETRHVRQAEEPNDAAERFLNLFTPGDPTEAVNNPERRQGDDSRPKWEPERNEPARQALQNVTDIRRRVRDDYDEVDGEFGREGRPTNRVVDDAGYVVLQRQPPRQARTYAYEDEYVKAIPEQPVPLERSPELVDRRYKLNNVVYREERQSSHGAYRTPSRYARYESVRLENDRARSRSPKYVKMGGQHGQYREHSPVAHPLQQEPIYRSRTPQQGGEEVTYERAPRQEYQRVYVDEPRSREPQYAEAYELVRVTDARGDYMIRRPVRREPEPVYATYEDETYARQPVYETRAAAPRSEPAPYEEEYDPRHPQALQPPPTQVHQASRYQ</sequence>
<feature type="compositionally biased region" description="Basic and acidic residues" evidence="1">
    <location>
        <begin position="1407"/>
        <end position="1426"/>
    </location>
</feature>
<evidence type="ECO:0000259" key="2">
    <source>
        <dbReference type="Pfam" id="PF25422"/>
    </source>
</evidence>
<keyword evidence="4" id="KW-1185">Reference proteome</keyword>
<protein>
    <recommendedName>
        <fullName evidence="2">DUF7892 domain-containing protein</fullName>
    </recommendedName>
</protein>
<feature type="compositionally biased region" description="Polar residues" evidence="1">
    <location>
        <begin position="918"/>
        <end position="932"/>
    </location>
</feature>
<feature type="compositionally biased region" description="Low complexity" evidence="1">
    <location>
        <begin position="1"/>
        <end position="25"/>
    </location>
</feature>
<feature type="domain" description="DUF7892" evidence="2">
    <location>
        <begin position="943"/>
        <end position="1094"/>
    </location>
</feature>
<name>A0A8T9C2L5_9HELO</name>
<evidence type="ECO:0000313" key="4">
    <source>
        <dbReference type="Proteomes" id="UP000469558"/>
    </source>
</evidence>
<feature type="compositionally biased region" description="Low complexity" evidence="1">
    <location>
        <begin position="79"/>
        <end position="93"/>
    </location>
</feature>
<feature type="region of interest" description="Disordered" evidence="1">
    <location>
        <begin position="1651"/>
        <end position="1701"/>
    </location>
</feature>
<organism evidence="3 4">
    <name type="scientific">Lachnellula suecica</name>
    <dbReference type="NCBI Taxonomy" id="602035"/>
    <lineage>
        <taxon>Eukaryota</taxon>
        <taxon>Fungi</taxon>
        <taxon>Dikarya</taxon>
        <taxon>Ascomycota</taxon>
        <taxon>Pezizomycotina</taxon>
        <taxon>Leotiomycetes</taxon>
        <taxon>Helotiales</taxon>
        <taxon>Lachnaceae</taxon>
        <taxon>Lachnellula</taxon>
    </lineage>
</organism>
<feature type="compositionally biased region" description="Basic and acidic residues" evidence="1">
    <location>
        <begin position="1345"/>
        <end position="1367"/>
    </location>
</feature>
<feature type="region of interest" description="Disordered" evidence="1">
    <location>
        <begin position="1342"/>
        <end position="1428"/>
    </location>
</feature>
<feature type="compositionally biased region" description="Polar residues" evidence="1">
    <location>
        <begin position="886"/>
        <end position="899"/>
    </location>
</feature>
<comment type="caution">
    <text evidence="3">The sequence shown here is derived from an EMBL/GenBank/DDBJ whole genome shotgun (WGS) entry which is preliminary data.</text>
</comment>
<feature type="compositionally biased region" description="Acidic residues" evidence="1">
    <location>
        <begin position="61"/>
        <end position="70"/>
    </location>
</feature>
<dbReference type="Proteomes" id="UP000469558">
    <property type="component" value="Unassembled WGS sequence"/>
</dbReference>
<dbReference type="CDD" id="cd09917">
    <property type="entry name" value="F-box_SF"/>
    <property type="match status" value="1"/>
</dbReference>
<dbReference type="OrthoDB" id="2322499at2759"/>
<feature type="region of interest" description="Disordered" evidence="1">
    <location>
        <begin position="1294"/>
        <end position="1325"/>
    </location>
</feature>
<accession>A0A8T9C2L5</accession>
<evidence type="ECO:0000313" key="3">
    <source>
        <dbReference type="EMBL" id="TVY75595.1"/>
    </source>
</evidence>
<feature type="region of interest" description="Disordered" evidence="1">
    <location>
        <begin position="1"/>
        <end position="117"/>
    </location>
</feature>
<feature type="region of interest" description="Disordered" evidence="1">
    <location>
        <begin position="1543"/>
        <end position="1570"/>
    </location>
</feature>
<dbReference type="Pfam" id="PF25422">
    <property type="entry name" value="DUF7892"/>
    <property type="match status" value="1"/>
</dbReference>
<dbReference type="InterPro" id="IPR036047">
    <property type="entry name" value="F-box-like_dom_sf"/>
</dbReference>
<proteinExistence type="predicted"/>
<feature type="region of interest" description="Disordered" evidence="1">
    <location>
        <begin position="808"/>
        <end position="905"/>
    </location>
</feature>
<dbReference type="EMBL" id="QGMK01001008">
    <property type="protein sequence ID" value="TVY75595.1"/>
    <property type="molecule type" value="Genomic_DNA"/>
</dbReference>
<feature type="region of interest" description="Disordered" evidence="1">
    <location>
        <begin position="918"/>
        <end position="939"/>
    </location>
</feature>
<dbReference type="InterPro" id="IPR057214">
    <property type="entry name" value="DUF7892"/>
</dbReference>
<feature type="compositionally biased region" description="Polar residues" evidence="1">
    <location>
        <begin position="101"/>
        <end position="112"/>
    </location>
</feature>
<feature type="region of interest" description="Disordered" evidence="1">
    <location>
        <begin position="1127"/>
        <end position="1234"/>
    </location>
</feature>
<reference evidence="3 4" key="1">
    <citation type="submission" date="2018-05" db="EMBL/GenBank/DDBJ databases">
        <title>Genome sequencing and assembly of the regulated plant pathogen Lachnellula willkommii and related sister species for the development of diagnostic species identification markers.</title>
        <authorList>
            <person name="Giroux E."/>
            <person name="Bilodeau G."/>
        </authorList>
    </citation>
    <scope>NUCLEOTIDE SEQUENCE [LARGE SCALE GENOMIC DNA]</scope>
    <source>
        <strain evidence="3 4">CBS 268.59</strain>
    </source>
</reference>
<dbReference type="SUPFAM" id="SSF81383">
    <property type="entry name" value="F-box domain"/>
    <property type="match status" value="1"/>
</dbReference>
<gene>
    <name evidence="3" type="ORF">LSUE1_G008463</name>
</gene>
<feature type="compositionally biased region" description="Basic and acidic residues" evidence="1">
    <location>
        <begin position="1299"/>
        <end position="1317"/>
    </location>
</feature>